<evidence type="ECO:0000256" key="1">
    <source>
        <dbReference type="SAM" id="MobiDB-lite"/>
    </source>
</evidence>
<accession>A0A310SLJ9</accession>
<evidence type="ECO:0000313" key="3">
    <source>
        <dbReference type="Proteomes" id="UP000250275"/>
    </source>
</evidence>
<evidence type="ECO:0000313" key="2">
    <source>
        <dbReference type="EMBL" id="OAD54607.1"/>
    </source>
</evidence>
<organism evidence="2 3">
    <name type="scientific">Eufriesea mexicana</name>
    <dbReference type="NCBI Taxonomy" id="516756"/>
    <lineage>
        <taxon>Eukaryota</taxon>
        <taxon>Metazoa</taxon>
        <taxon>Ecdysozoa</taxon>
        <taxon>Arthropoda</taxon>
        <taxon>Hexapoda</taxon>
        <taxon>Insecta</taxon>
        <taxon>Pterygota</taxon>
        <taxon>Neoptera</taxon>
        <taxon>Endopterygota</taxon>
        <taxon>Hymenoptera</taxon>
        <taxon>Apocrita</taxon>
        <taxon>Aculeata</taxon>
        <taxon>Apoidea</taxon>
        <taxon>Anthophila</taxon>
        <taxon>Apidae</taxon>
        <taxon>Eufriesea</taxon>
    </lineage>
</organism>
<proteinExistence type="predicted"/>
<dbReference type="AlphaFoldDB" id="A0A310SLJ9"/>
<feature type="region of interest" description="Disordered" evidence="1">
    <location>
        <begin position="98"/>
        <end position="147"/>
    </location>
</feature>
<name>A0A310SLJ9_9HYME</name>
<protein>
    <submittedName>
        <fullName evidence="2">Uncharacterized protein</fullName>
    </submittedName>
</protein>
<gene>
    <name evidence="2" type="ORF">WN48_06552</name>
</gene>
<keyword evidence="3" id="KW-1185">Reference proteome</keyword>
<dbReference type="EMBL" id="KQ764142">
    <property type="protein sequence ID" value="OAD54607.1"/>
    <property type="molecule type" value="Genomic_DNA"/>
</dbReference>
<sequence length="147" mass="16189">MTLRCQRKGRQPSGGKPGRIALTINALRRGSFERGLEKWVVDGMGREGKEQRYPIIHLNSVGYFQTLLEYDGRSVPAEKALAFHTGLKGPVLEDTERALLSQSGRQGLPPKEEKTPSTQHSGVGGIPPSGQALRRPRLPETHLTARL</sequence>
<dbReference type="Proteomes" id="UP000250275">
    <property type="component" value="Unassembled WGS sequence"/>
</dbReference>
<reference evidence="2 3" key="1">
    <citation type="submission" date="2015-07" db="EMBL/GenBank/DDBJ databases">
        <title>The genome of Eufriesea mexicana.</title>
        <authorList>
            <person name="Pan H."/>
            <person name="Kapheim K."/>
        </authorList>
    </citation>
    <scope>NUCLEOTIDE SEQUENCE [LARGE SCALE GENOMIC DNA]</scope>
    <source>
        <strain evidence="2">0111107269</strain>
        <tissue evidence="2">Whole body</tissue>
    </source>
</reference>